<evidence type="ECO:0000313" key="2">
    <source>
        <dbReference type="EMBL" id="QBK92836.1"/>
    </source>
</evidence>
<feature type="domain" description="ASCH" evidence="1">
    <location>
        <begin position="4"/>
        <end position="105"/>
    </location>
</feature>
<dbReference type="Pfam" id="PF04266">
    <property type="entry name" value="ASCH"/>
    <property type="match status" value="1"/>
</dbReference>
<proteinExistence type="predicted"/>
<dbReference type="InterPro" id="IPR007374">
    <property type="entry name" value="ASCH_domain"/>
</dbReference>
<dbReference type="SUPFAM" id="SSF88697">
    <property type="entry name" value="PUA domain-like"/>
    <property type="match status" value="1"/>
</dbReference>
<dbReference type="Gene3D" id="2.30.130.30">
    <property type="entry name" value="Hypothetical protein"/>
    <property type="match status" value="1"/>
</dbReference>
<gene>
    <name evidence="2" type="ORF">LCPAC401_04740</name>
</gene>
<dbReference type="PIRSF" id="PIRSF016134">
    <property type="entry name" value="UCP016134"/>
    <property type="match status" value="1"/>
</dbReference>
<dbReference type="InterPro" id="IPR015947">
    <property type="entry name" value="PUA-like_sf"/>
</dbReference>
<protein>
    <submittedName>
        <fullName evidence="2">ASC-1 like domain protein</fullName>
    </submittedName>
</protein>
<accession>A0A481ZB20</accession>
<dbReference type="EMBL" id="MK500585">
    <property type="protein sequence ID" value="QBK92836.1"/>
    <property type="molecule type" value="Genomic_DNA"/>
</dbReference>
<dbReference type="PANTHER" id="PTHR34204">
    <property type="entry name" value="RNA-BINDING ASCH DOMAIN PROTEIN"/>
    <property type="match status" value="1"/>
</dbReference>
<reference evidence="2" key="1">
    <citation type="journal article" date="2019" name="MBio">
        <title>Virus Genomes from Deep Sea Sediments Expand the Ocean Megavirome and Support Independent Origins of Viral Gigantism.</title>
        <authorList>
            <person name="Backstrom D."/>
            <person name="Yutin N."/>
            <person name="Jorgensen S.L."/>
            <person name="Dharamshi J."/>
            <person name="Homa F."/>
            <person name="Zaremba-Niedwiedzka K."/>
            <person name="Spang A."/>
            <person name="Wolf Y.I."/>
            <person name="Koonin E.V."/>
            <person name="Ettema T.J."/>
        </authorList>
    </citation>
    <scope>NUCLEOTIDE SEQUENCE</scope>
</reference>
<name>A0A481ZB20_9VIRU</name>
<dbReference type="PANTHER" id="PTHR34204:SF2">
    <property type="entry name" value="RNA-BINDING ASCH DOMAIN PROTEIN"/>
    <property type="match status" value="1"/>
</dbReference>
<evidence type="ECO:0000259" key="1">
    <source>
        <dbReference type="Pfam" id="PF04266"/>
    </source>
</evidence>
<organism evidence="2">
    <name type="scientific">Pithovirus LCPAC401</name>
    <dbReference type="NCBI Taxonomy" id="2506595"/>
    <lineage>
        <taxon>Viruses</taxon>
        <taxon>Pithoviruses</taxon>
    </lineage>
</organism>
<dbReference type="InterPro" id="IPR016645">
    <property type="entry name" value="UCP016134"/>
</dbReference>
<sequence length="105" mass="12245">MLGLNKRWFQFVKSGLKTIEGRLDKETGKYRLIKSGGKITFTDGDERLEVRIKAVRKYNSFRDMLTHENMSKILPDVNNLEDGIDVYRKIYGNEDRIMGVLAIEF</sequence>